<feature type="transmembrane region" description="Helical" evidence="1">
    <location>
        <begin position="7"/>
        <end position="27"/>
    </location>
</feature>
<dbReference type="RefSeq" id="WP_097055433.1">
    <property type="nucleotide sequence ID" value="NZ_OCMF01000001.1"/>
</dbReference>
<dbReference type="EMBL" id="OCMF01000001">
    <property type="protein sequence ID" value="SOC79721.1"/>
    <property type="molecule type" value="Genomic_DNA"/>
</dbReference>
<feature type="transmembrane region" description="Helical" evidence="1">
    <location>
        <begin position="116"/>
        <end position="137"/>
    </location>
</feature>
<sequence>MTLHKILKYIALVIGVVGLILWARVLMAGDDAIENSADVQASVVTPFLYVAYLVFAIIVLLVLFFVIKGLFSGDIKRTLIAVGAFIVVVGIAYVLTDGTEKQLSDGTMLSASGDHWVGAGLVTFYILACIAILLMVVSGIRKLIK</sequence>
<accession>A0A285X2Y6</accession>
<keyword evidence="3" id="KW-1185">Reference proteome</keyword>
<keyword evidence="1" id="KW-1133">Transmembrane helix</keyword>
<proteinExistence type="predicted"/>
<dbReference type="AlphaFoldDB" id="A0A285X2Y6"/>
<organism evidence="2 3">
    <name type="scientific">Salinimicrobium sediminis</name>
    <dbReference type="NCBI Taxonomy" id="1343891"/>
    <lineage>
        <taxon>Bacteria</taxon>
        <taxon>Pseudomonadati</taxon>
        <taxon>Bacteroidota</taxon>
        <taxon>Flavobacteriia</taxon>
        <taxon>Flavobacteriales</taxon>
        <taxon>Flavobacteriaceae</taxon>
        <taxon>Salinimicrobium</taxon>
    </lineage>
</organism>
<feature type="transmembrane region" description="Helical" evidence="1">
    <location>
        <begin position="79"/>
        <end position="96"/>
    </location>
</feature>
<evidence type="ECO:0000256" key="1">
    <source>
        <dbReference type="SAM" id="Phobius"/>
    </source>
</evidence>
<protein>
    <submittedName>
        <fullName evidence="2">Uncharacterized protein</fullName>
    </submittedName>
</protein>
<dbReference type="Proteomes" id="UP000219193">
    <property type="component" value="Unassembled WGS sequence"/>
</dbReference>
<keyword evidence="1" id="KW-0472">Membrane</keyword>
<feature type="transmembrane region" description="Helical" evidence="1">
    <location>
        <begin position="47"/>
        <end position="67"/>
    </location>
</feature>
<name>A0A285X2Y6_9FLAO</name>
<evidence type="ECO:0000313" key="3">
    <source>
        <dbReference type="Proteomes" id="UP000219193"/>
    </source>
</evidence>
<dbReference type="OrthoDB" id="1446429at2"/>
<gene>
    <name evidence="2" type="ORF">SAMN06296241_1254</name>
</gene>
<evidence type="ECO:0000313" key="2">
    <source>
        <dbReference type="EMBL" id="SOC79721.1"/>
    </source>
</evidence>
<keyword evidence="1" id="KW-0812">Transmembrane</keyword>
<reference evidence="3" key="1">
    <citation type="submission" date="2017-09" db="EMBL/GenBank/DDBJ databases">
        <authorList>
            <person name="Varghese N."/>
            <person name="Submissions S."/>
        </authorList>
    </citation>
    <scope>NUCLEOTIDE SEQUENCE [LARGE SCALE GENOMIC DNA]</scope>
    <source>
        <strain evidence="3">CGMCC 1.12641</strain>
    </source>
</reference>